<evidence type="ECO:0000256" key="4">
    <source>
        <dbReference type="ARBA" id="ARBA00022801"/>
    </source>
</evidence>
<name>A0A1H7F1F1_9BURK</name>
<dbReference type="EMBL" id="FOAJ01000001">
    <property type="protein sequence ID" value="SEK19664.1"/>
    <property type="molecule type" value="Genomic_DNA"/>
</dbReference>
<dbReference type="GO" id="GO:0046872">
    <property type="term" value="F:metal ion binding"/>
    <property type="evidence" value="ECO:0007669"/>
    <property type="project" value="UniProtKB-KW"/>
</dbReference>
<dbReference type="InterPro" id="IPR051013">
    <property type="entry name" value="MBL_superfamily_lactonases"/>
</dbReference>
<reference evidence="8" key="1">
    <citation type="submission" date="2016-10" db="EMBL/GenBank/DDBJ databases">
        <authorList>
            <person name="Varghese N."/>
            <person name="Submissions S."/>
        </authorList>
    </citation>
    <scope>NUCLEOTIDE SEQUENCE [LARGE SCALE GENOMIC DNA]</scope>
    <source>
        <strain evidence="8">LMG 26416</strain>
    </source>
</reference>
<accession>A0A1H7F1F1</accession>
<feature type="domain" description="Metallo-beta-lactamase" evidence="6">
    <location>
        <begin position="39"/>
        <end position="239"/>
    </location>
</feature>
<protein>
    <submittedName>
        <fullName evidence="7">Glyoxylase, beta-lactamase superfamily II</fullName>
    </submittedName>
</protein>
<evidence type="ECO:0000313" key="7">
    <source>
        <dbReference type="EMBL" id="SEK19664.1"/>
    </source>
</evidence>
<proteinExistence type="inferred from homology"/>
<evidence type="ECO:0000259" key="6">
    <source>
        <dbReference type="SMART" id="SM00849"/>
    </source>
</evidence>
<dbReference type="Gene3D" id="3.60.15.10">
    <property type="entry name" value="Ribonuclease Z/Hydroxyacylglutathione hydrolase-like"/>
    <property type="match status" value="1"/>
</dbReference>
<organism evidence="7 8">
    <name type="scientific">Paraburkholderia caballeronis</name>
    <dbReference type="NCBI Taxonomy" id="416943"/>
    <lineage>
        <taxon>Bacteria</taxon>
        <taxon>Pseudomonadati</taxon>
        <taxon>Pseudomonadota</taxon>
        <taxon>Betaproteobacteria</taxon>
        <taxon>Burkholderiales</taxon>
        <taxon>Burkholderiaceae</taxon>
        <taxon>Paraburkholderia</taxon>
    </lineage>
</organism>
<keyword evidence="3" id="KW-0479">Metal-binding</keyword>
<evidence type="ECO:0000256" key="3">
    <source>
        <dbReference type="ARBA" id="ARBA00022723"/>
    </source>
</evidence>
<keyword evidence="5" id="KW-0862">Zinc</keyword>
<gene>
    <name evidence="7" type="ORF">SAMN05192542_101107</name>
</gene>
<dbReference type="STRING" id="416943.SAMN05445871_6159"/>
<dbReference type="InterPro" id="IPR001279">
    <property type="entry name" value="Metallo-B-lactamas"/>
</dbReference>
<sequence>MESPIENYRIYAIKYAHFERRSGDNFIGGDSHDVPMPLDYFVWAVVGESRTFLVDTGFDQPMADKRGRTITTPVEHGLAKLGIRADAVEDIVITHMHYDHAGNAALFPRARYHLQDREMAYCTGRCMCHHALSHPFEPEDVKSMVGRLFAGRVQFHDGASELAPGLSVHWVGGHTNGLQVVRVHTARGWVVLASDASHFYANMQDHRPFPVVYNVGDMIEGYETAHRLASSPDHVIPGHDPAVLTRYPAHDAETEGWIVRLDLEPRAAEQ</sequence>
<dbReference type="PANTHER" id="PTHR42978:SF7">
    <property type="entry name" value="METALLO-HYDROLASE RV2300C-RELATED"/>
    <property type="match status" value="1"/>
</dbReference>
<comment type="cofactor">
    <cofactor evidence="1">
        <name>Zn(2+)</name>
        <dbReference type="ChEBI" id="CHEBI:29105"/>
    </cofactor>
</comment>
<dbReference type="InterPro" id="IPR036866">
    <property type="entry name" value="RibonucZ/Hydroxyglut_hydro"/>
</dbReference>
<dbReference type="SUPFAM" id="SSF56281">
    <property type="entry name" value="Metallo-hydrolase/oxidoreductase"/>
    <property type="match status" value="1"/>
</dbReference>
<comment type="similarity">
    <text evidence="2">Belongs to the metallo-beta-lactamase superfamily.</text>
</comment>
<dbReference type="SMART" id="SM00849">
    <property type="entry name" value="Lactamase_B"/>
    <property type="match status" value="1"/>
</dbReference>
<dbReference type="CDD" id="cd07729">
    <property type="entry name" value="AHL_lactonase_MBL-fold"/>
    <property type="match status" value="1"/>
</dbReference>
<dbReference type="PANTHER" id="PTHR42978">
    <property type="entry name" value="QUORUM-QUENCHING LACTONASE YTNP-RELATED-RELATED"/>
    <property type="match status" value="1"/>
</dbReference>
<keyword evidence="4" id="KW-0378">Hydrolase</keyword>
<dbReference type="Pfam" id="PF00753">
    <property type="entry name" value="Lactamase_B"/>
    <property type="match status" value="1"/>
</dbReference>
<keyword evidence="8" id="KW-1185">Reference proteome</keyword>
<dbReference type="OrthoDB" id="5443440at2"/>
<dbReference type="Proteomes" id="UP000199120">
    <property type="component" value="Unassembled WGS sequence"/>
</dbReference>
<evidence type="ECO:0000256" key="5">
    <source>
        <dbReference type="ARBA" id="ARBA00022833"/>
    </source>
</evidence>
<evidence type="ECO:0000313" key="8">
    <source>
        <dbReference type="Proteomes" id="UP000199120"/>
    </source>
</evidence>
<dbReference type="RefSeq" id="WP_090552842.1">
    <property type="nucleotide sequence ID" value="NZ_FNSR01000003.1"/>
</dbReference>
<evidence type="ECO:0000256" key="1">
    <source>
        <dbReference type="ARBA" id="ARBA00001947"/>
    </source>
</evidence>
<dbReference type="AlphaFoldDB" id="A0A1H7F1F1"/>
<evidence type="ECO:0000256" key="2">
    <source>
        <dbReference type="ARBA" id="ARBA00007749"/>
    </source>
</evidence>
<dbReference type="GO" id="GO:0016787">
    <property type="term" value="F:hydrolase activity"/>
    <property type="evidence" value="ECO:0007669"/>
    <property type="project" value="UniProtKB-KW"/>
</dbReference>